<dbReference type="GO" id="GO:0040027">
    <property type="term" value="P:negative regulation of vulval development"/>
    <property type="evidence" value="ECO:0007669"/>
    <property type="project" value="InterPro"/>
</dbReference>
<accession>G0PMR1</accession>
<evidence type="ECO:0000313" key="4">
    <source>
        <dbReference type="Proteomes" id="UP000008068"/>
    </source>
</evidence>
<dbReference type="PANTHER" id="PTHR22716:SF5">
    <property type="entry name" value="INAPPROPRIATE VULVAL CELL PROLIFERATION HOMOLOG"/>
    <property type="match status" value="1"/>
</dbReference>
<evidence type="ECO:0008006" key="5">
    <source>
        <dbReference type="Google" id="ProtNLM"/>
    </source>
</evidence>
<proteinExistence type="predicted"/>
<sequence>MEDQKPQTSQDDVKNEVIEHSHETEDKPPNLPPSLPQQRYRVPVTNFVRLKPILPRPPIPMRRHDPYIRLPPYSSVERYNEEVAMRFLFGNGLPVSAIDDEHFLTFLHYLNSTKPPPEAKNMINRTSTEHRPDIKYVRSNGPLCVTIEAIRKNDEVFLSISSHFYNVQGERQNRVHFEKVILADYEGKVVADRIRKVVDANKCQNFGVSYILSPNTRMLKLVTDSMPFKNKFICFFSYLTNMAREAILLPDFSVGLKSLRTFVEALHKHQEVYTKFRQIQMELNINVDLPPLDCESDWLSTLHFLSKCTQLNEIFASIHENWCMPRYLDATEENAMSNLYDLLLMFCHVAAQLCVPESSVSQVYHSMSLLNNAIGNCGIRKAREALLRTFTKYYTSISNGKVGDFYAIAALLDPRYGYSSMIFNEEDWINVENKLLKKLENEKKQSSDVQKEISRYKRLTVTPPSFDEGNTHLTWWNDRRDELPILYQQWVEYSTVPAVSVDGKVFFSKGGKLAHLFATLDEELHLKALFLAQSSQKFIGRGSHSMAVQKQTADIQNLFKRMEQVEEEEEQSMVTDAFQGPETEMKQEIPDDSEGMQENSEMQQDIKEEEPDDYTA</sequence>
<gene>
    <name evidence="3" type="ORF">CAEBREN_11987</name>
</gene>
<dbReference type="SUPFAM" id="SSF53098">
    <property type="entry name" value="Ribonuclease H-like"/>
    <property type="match status" value="1"/>
</dbReference>
<dbReference type="InParanoid" id="G0PMR1"/>
<reference evidence="4" key="1">
    <citation type="submission" date="2011-07" db="EMBL/GenBank/DDBJ databases">
        <authorList>
            <consortium name="Caenorhabditis brenneri Sequencing and Analysis Consortium"/>
            <person name="Wilson R.K."/>
        </authorList>
    </citation>
    <scope>NUCLEOTIDE SEQUENCE [LARGE SCALE GENOMIC DNA]</scope>
    <source>
        <strain evidence="4">PB2801</strain>
    </source>
</reference>
<keyword evidence="4" id="KW-1185">Reference proteome</keyword>
<dbReference type="eggNOG" id="KOG1121">
    <property type="taxonomic scope" value="Eukaryota"/>
</dbReference>
<keyword evidence="1" id="KW-0175">Coiled coil</keyword>
<evidence type="ECO:0000313" key="3">
    <source>
        <dbReference type="EMBL" id="EGT38400.1"/>
    </source>
</evidence>
<name>G0PMR1_CAEBE</name>
<dbReference type="Proteomes" id="UP000008068">
    <property type="component" value="Unassembled WGS sequence"/>
</dbReference>
<dbReference type="OrthoDB" id="5784093at2759"/>
<dbReference type="FunCoup" id="G0PMR1">
    <property type="interactions" value="1189"/>
</dbReference>
<feature type="compositionally biased region" description="Basic and acidic residues" evidence="2">
    <location>
        <begin position="11"/>
        <end position="28"/>
    </location>
</feature>
<evidence type="ECO:0000256" key="1">
    <source>
        <dbReference type="SAM" id="Coils"/>
    </source>
</evidence>
<dbReference type="InterPro" id="IPR040129">
    <property type="entry name" value="Lin-15B-like"/>
</dbReference>
<feature type="compositionally biased region" description="Polar residues" evidence="2">
    <location>
        <begin position="1"/>
        <end position="10"/>
    </location>
</feature>
<feature type="region of interest" description="Disordered" evidence="2">
    <location>
        <begin position="1"/>
        <end position="38"/>
    </location>
</feature>
<dbReference type="PANTHER" id="PTHR22716">
    <property type="entry name" value="ETS CLASS TRANSCRIPTION FACTOR-RELATED-RELATED"/>
    <property type="match status" value="1"/>
</dbReference>
<dbReference type="HOGENOM" id="CLU_020701_0_0_1"/>
<organism evidence="4">
    <name type="scientific">Caenorhabditis brenneri</name>
    <name type="common">Nematode worm</name>
    <dbReference type="NCBI Taxonomy" id="135651"/>
    <lineage>
        <taxon>Eukaryota</taxon>
        <taxon>Metazoa</taxon>
        <taxon>Ecdysozoa</taxon>
        <taxon>Nematoda</taxon>
        <taxon>Chromadorea</taxon>
        <taxon>Rhabditida</taxon>
        <taxon>Rhabditina</taxon>
        <taxon>Rhabditomorpha</taxon>
        <taxon>Rhabditoidea</taxon>
        <taxon>Rhabditidae</taxon>
        <taxon>Peloderinae</taxon>
        <taxon>Caenorhabditis</taxon>
    </lineage>
</organism>
<feature type="compositionally biased region" description="Acidic residues" evidence="2">
    <location>
        <begin position="607"/>
        <end position="616"/>
    </location>
</feature>
<dbReference type="EMBL" id="GL381488">
    <property type="protein sequence ID" value="EGT38400.1"/>
    <property type="molecule type" value="Genomic_DNA"/>
</dbReference>
<dbReference type="AlphaFoldDB" id="G0PMR1"/>
<feature type="region of interest" description="Disordered" evidence="2">
    <location>
        <begin position="564"/>
        <end position="616"/>
    </location>
</feature>
<evidence type="ECO:0000256" key="2">
    <source>
        <dbReference type="SAM" id="MobiDB-lite"/>
    </source>
</evidence>
<feature type="coiled-coil region" evidence="1">
    <location>
        <begin position="429"/>
        <end position="459"/>
    </location>
</feature>
<protein>
    <recommendedName>
        <fullName evidence="5">HAT C-terminal dimerisation domain-containing protein</fullName>
    </recommendedName>
</protein>
<dbReference type="STRING" id="135651.G0PMR1"/>
<dbReference type="InterPro" id="IPR012337">
    <property type="entry name" value="RNaseH-like_sf"/>
</dbReference>